<comment type="caution">
    <text evidence="2">The sequence shown here is derived from an EMBL/GenBank/DDBJ whole genome shotgun (WGS) entry which is preliminary data.</text>
</comment>
<proteinExistence type="predicted"/>
<keyword evidence="3" id="KW-1185">Reference proteome</keyword>
<dbReference type="Gene3D" id="3.90.550.10">
    <property type="entry name" value="Spore Coat Polysaccharide Biosynthesis Protein SpsA, Chain A"/>
    <property type="match status" value="1"/>
</dbReference>
<gene>
    <name evidence="2" type="ORF">AUL39_05610</name>
</gene>
<dbReference type="PANTHER" id="PTHR22916:SF3">
    <property type="entry name" value="UDP-GLCNAC:BETAGAL BETA-1,3-N-ACETYLGLUCOSAMINYLTRANSFERASE-LIKE PROTEIN 1"/>
    <property type="match status" value="1"/>
</dbReference>
<dbReference type="InterPro" id="IPR029044">
    <property type="entry name" value="Nucleotide-diphossugar_trans"/>
</dbReference>
<dbReference type="Proteomes" id="UP000054078">
    <property type="component" value="Unassembled WGS sequence"/>
</dbReference>
<dbReference type="SUPFAM" id="SSF53448">
    <property type="entry name" value="Nucleotide-diphospho-sugar transferases"/>
    <property type="match status" value="1"/>
</dbReference>
<dbReference type="PANTHER" id="PTHR22916">
    <property type="entry name" value="GLYCOSYLTRANSFERASE"/>
    <property type="match status" value="1"/>
</dbReference>
<name>A0A100YW22_TRASO</name>
<dbReference type="OrthoDB" id="396512at2"/>
<dbReference type="STRING" id="1299998.AUL39_05610"/>
<accession>A0A100YW22</accession>
<dbReference type="InterPro" id="IPR001173">
    <property type="entry name" value="Glyco_trans_2-like"/>
</dbReference>
<protein>
    <submittedName>
        <fullName evidence="2">Glycosyl transferase</fullName>
    </submittedName>
</protein>
<reference evidence="2 3" key="1">
    <citation type="submission" date="2015-12" db="EMBL/GenBank/DDBJ databases">
        <title>Draft Genome Sequence of Olsenella scatoligenes SK9K4T; a Producer of 3-Methylindole- (skatole) and 4-Methylphenol- (p-cresol) Isolated from Pig Feces.</title>
        <authorList>
            <person name="Li X."/>
            <person name="Borg B."/>
            <person name="Canibe N."/>
        </authorList>
    </citation>
    <scope>NUCLEOTIDE SEQUENCE [LARGE SCALE GENOMIC DNA]</scope>
    <source>
        <strain evidence="2 3">SK9K4</strain>
    </source>
</reference>
<dbReference type="RefSeq" id="WP_059054554.1">
    <property type="nucleotide sequence ID" value="NZ_LOJF01000009.1"/>
</dbReference>
<organism evidence="2 3">
    <name type="scientific">Tractidigestivibacter scatoligenes</name>
    <name type="common">Olsenella scatoligenes</name>
    <dbReference type="NCBI Taxonomy" id="1299998"/>
    <lineage>
        <taxon>Bacteria</taxon>
        <taxon>Bacillati</taxon>
        <taxon>Actinomycetota</taxon>
        <taxon>Coriobacteriia</taxon>
        <taxon>Coriobacteriales</taxon>
        <taxon>Atopobiaceae</taxon>
        <taxon>Tractidigestivibacter</taxon>
    </lineage>
</organism>
<dbReference type="Pfam" id="PF00535">
    <property type="entry name" value="Glycos_transf_2"/>
    <property type="match status" value="1"/>
</dbReference>
<dbReference type="AlphaFoldDB" id="A0A100YW22"/>
<dbReference type="EMBL" id="LOJF01000009">
    <property type="protein sequence ID" value="KUH58472.1"/>
    <property type="molecule type" value="Genomic_DNA"/>
</dbReference>
<feature type="domain" description="Glycosyltransferase 2-like" evidence="1">
    <location>
        <begin position="8"/>
        <end position="115"/>
    </location>
</feature>
<keyword evidence="2" id="KW-0808">Transferase</keyword>
<evidence type="ECO:0000259" key="1">
    <source>
        <dbReference type="Pfam" id="PF00535"/>
    </source>
</evidence>
<evidence type="ECO:0000313" key="2">
    <source>
        <dbReference type="EMBL" id="KUH58472.1"/>
    </source>
</evidence>
<sequence>MEKTITFGIPCYNAAAYMDKCITSILEGSGYAEDVEIVIVDDGSTKDDTPQKADDWAKRYPNIIRAVHQENGGHGKAVMAAVGAAQGAYFKNIDSDDWFDAEALQRLLTTLRRFDELGDNVDLVITNYVYEHVEDGTQNVVDYRHVLPVGRVFTWGEIGHFKKTQYLLMHALTYRTKTLRAANLQMPAHTFYVDNIYAYVPFPRCHNLYYLDVDLYRYFIGREDQSVNDAVLTSRVDHYWRVARVMWEAYHLYDDVQPRKLREYMMSYFTIIMAICSVFSKKSDRPDAEEQLQKLWDDLKAYDPKMYRRARHGVVGIATNLPGLVGKDITLWGYRVAQKHVKFN</sequence>
<dbReference type="GO" id="GO:0016758">
    <property type="term" value="F:hexosyltransferase activity"/>
    <property type="evidence" value="ECO:0007669"/>
    <property type="project" value="UniProtKB-ARBA"/>
</dbReference>
<dbReference type="CDD" id="cd00761">
    <property type="entry name" value="Glyco_tranf_GTA_type"/>
    <property type="match status" value="1"/>
</dbReference>
<evidence type="ECO:0000313" key="3">
    <source>
        <dbReference type="Proteomes" id="UP000054078"/>
    </source>
</evidence>